<dbReference type="EMBL" id="CP142436">
    <property type="protein sequence ID" value="XBC50948.1"/>
    <property type="molecule type" value="Genomic_DNA"/>
</dbReference>
<feature type="domain" description="VRR-NUC" evidence="4">
    <location>
        <begin position="3"/>
        <end position="85"/>
    </location>
</feature>
<evidence type="ECO:0000259" key="4">
    <source>
        <dbReference type="SMART" id="SM00990"/>
    </source>
</evidence>
<dbReference type="InterPro" id="IPR011335">
    <property type="entry name" value="Restrct_endonuc-II-like"/>
</dbReference>
<gene>
    <name evidence="5" type="ORF">VUQ07_06820</name>
</gene>
<evidence type="ECO:0000256" key="1">
    <source>
        <dbReference type="ARBA" id="ARBA00001946"/>
    </source>
</evidence>
<dbReference type="InterPro" id="IPR011856">
    <property type="entry name" value="tRNA_endonuc-like_dom_sf"/>
</dbReference>
<proteinExistence type="predicted"/>
<organism evidence="5">
    <name type="scientific">Dolosigranulum savutiense</name>
    <dbReference type="NCBI Taxonomy" id="3110288"/>
    <lineage>
        <taxon>Bacteria</taxon>
        <taxon>Bacillati</taxon>
        <taxon>Bacillota</taxon>
        <taxon>Bacilli</taxon>
        <taxon>Lactobacillales</taxon>
        <taxon>Carnobacteriaceae</taxon>
        <taxon>Dolosigranulum</taxon>
    </lineage>
</organism>
<keyword evidence="2" id="KW-0540">Nuclease</keyword>
<reference evidence="5" key="1">
    <citation type="submission" date="2023-12" db="EMBL/GenBank/DDBJ databases">
        <title>Dolosigranulum savutii sp. nov. isolated from human upper respiratory samples collected in Botswana.</title>
        <authorList>
            <person name="Kelly M.S."/>
        </authorList>
    </citation>
    <scope>NUCLEOTIDE SEQUENCE</scope>
    <source>
        <strain evidence="5">MSK211</strain>
    </source>
</reference>
<dbReference type="GO" id="GO:0003676">
    <property type="term" value="F:nucleic acid binding"/>
    <property type="evidence" value="ECO:0007669"/>
    <property type="project" value="InterPro"/>
</dbReference>
<dbReference type="Gene3D" id="3.40.1350.10">
    <property type="match status" value="1"/>
</dbReference>
<dbReference type="InterPro" id="IPR014883">
    <property type="entry name" value="VRR_NUC"/>
</dbReference>
<evidence type="ECO:0000313" key="5">
    <source>
        <dbReference type="EMBL" id="XBC50948.1"/>
    </source>
</evidence>
<name>A0AB74U6E2_9LACT</name>
<dbReference type="AlphaFoldDB" id="A0AB74U6E2"/>
<evidence type="ECO:0000256" key="3">
    <source>
        <dbReference type="ARBA" id="ARBA00022801"/>
    </source>
</evidence>
<dbReference type="RefSeq" id="WP_347299049.1">
    <property type="nucleotide sequence ID" value="NZ_CP142436.1"/>
</dbReference>
<sequence>MGQPEKKIENKIKQYLDSIGAYYLKVHGSAFQPSGTPDILACVNGRFVGIEVKRPEGGRVSPLQQFKINQIEAAGGIAFVARDVGKVKQEFDEAGII</sequence>
<protein>
    <submittedName>
        <fullName evidence="5">VRR-NUC domain-containing protein</fullName>
    </submittedName>
</protein>
<keyword evidence="3" id="KW-0378">Hydrolase</keyword>
<accession>A0AB74U6E2</accession>
<dbReference type="GO" id="GO:0016788">
    <property type="term" value="F:hydrolase activity, acting on ester bonds"/>
    <property type="evidence" value="ECO:0007669"/>
    <property type="project" value="InterPro"/>
</dbReference>
<evidence type="ECO:0000256" key="2">
    <source>
        <dbReference type="ARBA" id="ARBA00022722"/>
    </source>
</evidence>
<dbReference type="SMART" id="SM00990">
    <property type="entry name" value="VRR_NUC"/>
    <property type="match status" value="1"/>
</dbReference>
<dbReference type="GO" id="GO:0004518">
    <property type="term" value="F:nuclease activity"/>
    <property type="evidence" value="ECO:0007669"/>
    <property type="project" value="UniProtKB-KW"/>
</dbReference>
<dbReference type="SUPFAM" id="SSF52980">
    <property type="entry name" value="Restriction endonuclease-like"/>
    <property type="match status" value="1"/>
</dbReference>
<comment type="cofactor">
    <cofactor evidence="1">
        <name>Mg(2+)</name>
        <dbReference type="ChEBI" id="CHEBI:18420"/>
    </cofactor>
</comment>